<dbReference type="SUPFAM" id="SSF52016">
    <property type="entry name" value="LeuD/IlvD-like"/>
    <property type="match status" value="1"/>
</dbReference>
<dbReference type="Pfam" id="PF04412">
    <property type="entry name" value="AcnX"/>
    <property type="match status" value="1"/>
</dbReference>
<evidence type="ECO:0000313" key="6">
    <source>
        <dbReference type="Proteomes" id="UP001596053"/>
    </source>
</evidence>
<name>A0ABW0IT09_9HYPH</name>
<sequence length="583" mass="60682">MNTAARQDDGIAILPGSAAGPIIVMTEPLSFWGGVDPATSTVIDIHHPSHGAALAGAIVMMPTSRGSCSGSGVLLELALSNKNPAALVFAGPEDTLTLGAIVAAEMFGRRIPVIRLSREAFAALSSAKEATVTPEAIRAEDGHLSIQLSAAARDDMRLSAADRRMLDGNEGIAAQQAMRILCAMARQQGASELVDVTRAHVDGCIYAGPANLVFAEKMEALGARVRIPTTMNAISVDHANWRRQGVAPEFGEPAARLADAYVRMGCRASFTCAPYALPDPPEFGEMIGWSESNAVIFANSVLGARTAKHPDFLDFCIAVTGRAPRAGAFFDEGRRARRAVRIELSEGADSSAWPLIGYLAGLASPDRIPLIKGLEKAQPTQDELKALCAAFGTTSAAAMLHIAGVTPEAGSLGGSPEDVIVITREDLAAGWRKLNAGPSEVDLVAIGSPHASLDECRAVAEQLGGRPLATGVSVIITTARNAAEAAQADGTAQQLRRSGVEIVSDLCWCSITRPVFPETAKIILTDSGKYAHYGPGLSGCTVRLGTFGDCIEAALTGSAPPRLPGWLAGAASTPPPECTAALR</sequence>
<protein>
    <submittedName>
        <fullName evidence="5">Aconitase X</fullName>
    </submittedName>
</protein>
<gene>
    <name evidence="5" type="ORF">ACFPOB_11970</name>
</gene>
<organism evidence="5 6">
    <name type="scientific">Bosea eneae</name>
    <dbReference type="NCBI Taxonomy" id="151454"/>
    <lineage>
        <taxon>Bacteria</taxon>
        <taxon>Pseudomonadati</taxon>
        <taxon>Pseudomonadota</taxon>
        <taxon>Alphaproteobacteria</taxon>
        <taxon>Hyphomicrobiales</taxon>
        <taxon>Boseaceae</taxon>
        <taxon>Bosea</taxon>
    </lineage>
</organism>
<dbReference type="InterPro" id="IPR012047">
    <property type="entry name" value="AcnX"/>
</dbReference>
<dbReference type="PANTHER" id="PTHR36577:SF3">
    <property type="entry name" value="DUF521 DOMAIN PROTEIN (AFU_ORTHOLOGUE AFUA_6G00490)"/>
    <property type="match status" value="1"/>
</dbReference>
<dbReference type="PANTHER" id="PTHR36577">
    <property type="entry name" value="DUF521 DOMAIN PROTEIN (AFU_ORTHOLOGUE AFUA_6G00490)"/>
    <property type="match status" value="1"/>
</dbReference>
<keyword evidence="1" id="KW-0408">Iron</keyword>
<comment type="caution">
    <text evidence="5">The sequence shown here is derived from an EMBL/GenBank/DDBJ whole genome shotgun (WGS) entry which is preliminary data.</text>
</comment>
<reference evidence="6" key="1">
    <citation type="journal article" date="2019" name="Int. J. Syst. Evol. Microbiol.">
        <title>The Global Catalogue of Microorganisms (GCM) 10K type strain sequencing project: providing services to taxonomists for standard genome sequencing and annotation.</title>
        <authorList>
            <consortium name="The Broad Institute Genomics Platform"/>
            <consortium name="The Broad Institute Genome Sequencing Center for Infectious Disease"/>
            <person name="Wu L."/>
            <person name="Ma J."/>
        </authorList>
    </citation>
    <scope>NUCLEOTIDE SEQUENCE [LARGE SCALE GENOMIC DNA]</scope>
    <source>
        <strain evidence="6">NCAIM B.01391</strain>
    </source>
</reference>
<keyword evidence="6" id="KW-1185">Reference proteome</keyword>
<dbReference type="InterPro" id="IPR002840">
    <property type="entry name" value="PMDh-S-like_dom"/>
</dbReference>
<evidence type="ECO:0000259" key="3">
    <source>
        <dbReference type="Pfam" id="PF01989"/>
    </source>
</evidence>
<dbReference type="EMBL" id="JBHSLW010000013">
    <property type="protein sequence ID" value="MFC5420276.1"/>
    <property type="molecule type" value="Genomic_DNA"/>
</dbReference>
<dbReference type="RefSeq" id="WP_377798570.1">
    <property type="nucleotide sequence ID" value="NZ_JBHSLW010000013.1"/>
</dbReference>
<evidence type="ECO:0000256" key="2">
    <source>
        <dbReference type="ARBA" id="ARBA00023239"/>
    </source>
</evidence>
<dbReference type="CDD" id="cd01356">
    <property type="entry name" value="AcnX_swivel"/>
    <property type="match status" value="1"/>
</dbReference>
<dbReference type="Pfam" id="PF01989">
    <property type="entry name" value="AcnX_swivel_put"/>
    <property type="match status" value="1"/>
</dbReference>
<proteinExistence type="predicted"/>
<evidence type="ECO:0000313" key="5">
    <source>
        <dbReference type="EMBL" id="MFC5420276.1"/>
    </source>
</evidence>
<keyword evidence="2" id="KW-0456">Lyase</keyword>
<evidence type="ECO:0000259" key="4">
    <source>
        <dbReference type="Pfam" id="PF04412"/>
    </source>
</evidence>
<feature type="domain" description="Phosphomevalonate dehydratase small subunit-like" evidence="3">
    <location>
        <begin position="29"/>
        <end position="113"/>
    </location>
</feature>
<accession>A0ABW0IT09</accession>
<dbReference type="CDD" id="cd01355">
    <property type="entry name" value="AcnX"/>
    <property type="match status" value="1"/>
</dbReference>
<dbReference type="InterPro" id="IPR007506">
    <property type="entry name" value="PMDh-L-like_dom"/>
</dbReference>
<feature type="domain" description="Phosphomevalonate dehydratase large subunit-like" evidence="4">
    <location>
        <begin position="156"/>
        <end position="552"/>
    </location>
</feature>
<dbReference type="Gene3D" id="3.50.30.10">
    <property type="entry name" value="Phosphohistidine domain"/>
    <property type="match status" value="1"/>
</dbReference>
<dbReference type="PIRSF" id="PIRSF036630">
    <property type="entry name" value="UCP036630"/>
    <property type="match status" value="1"/>
</dbReference>
<dbReference type="Proteomes" id="UP001596053">
    <property type="component" value="Unassembled WGS sequence"/>
</dbReference>
<evidence type="ECO:0000256" key="1">
    <source>
        <dbReference type="ARBA" id="ARBA00023004"/>
    </source>
</evidence>